<gene>
    <name evidence="3" type="ORF">KUTeg_016963</name>
</gene>
<dbReference type="EMBL" id="JARBDR010000813">
    <property type="protein sequence ID" value="KAJ8306418.1"/>
    <property type="molecule type" value="Genomic_DNA"/>
</dbReference>
<evidence type="ECO:0008006" key="5">
    <source>
        <dbReference type="Google" id="ProtNLM"/>
    </source>
</evidence>
<evidence type="ECO:0000313" key="3">
    <source>
        <dbReference type="EMBL" id="KAJ8306418.1"/>
    </source>
</evidence>
<dbReference type="SMART" id="SM00209">
    <property type="entry name" value="TSP1"/>
    <property type="match status" value="12"/>
</dbReference>
<reference evidence="3 4" key="1">
    <citation type="submission" date="2022-12" db="EMBL/GenBank/DDBJ databases">
        <title>Chromosome-level genome of Tegillarca granosa.</title>
        <authorList>
            <person name="Kim J."/>
        </authorList>
    </citation>
    <scope>NUCLEOTIDE SEQUENCE [LARGE SCALE GENOMIC DNA]</scope>
    <source>
        <strain evidence="3">Teg-2019</strain>
        <tissue evidence="3">Adductor muscle</tissue>
    </source>
</reference>
<dbReference type="Gene3D" id="2.20.100.10">
    <property type="entry name" value="Thrombospondin type-1 (TSP1) repeat"/>
    <property type="match status" value="12"/>
</dbReference>
<dbReference type="InterPro" id="IPR036383">
    <property type="entry name" value="TSP1_rpt_sf"/>
</dbReference>
<dbReference type="InterPro" id="IPR000884">
    <property type="entry name" value="TSP1_rpt"/>
</dbReference>
<accession>A0ABQ9ET02</accession>
<dbReference type="Pfam" id="PF00090">
    <property type="entry name" value="TSP_1"/>
    <property type="match status" value="12"/>
</dbReference>
<keyword evidence="1" id="KW-0677">Repeat</keyword>
<proteinExistence type="predicted"/>
<keyword evidence="4" id="KW-1185">Reference proteome</keyword>
<comment type="caution">
    <text evidence="3">The sequence shown here is derived from an EMBL/GenBank/DDBJ whole genome shotgun (WGS) entry which is preliminary data.</text>
</comment>
<sequence length="956" mass="107296">MILVDGMWKLWSSWDSCSVTCGGGTQNRTRICVEPEHGGQSCTGPSRQSVRCNDFECPSNYVLSNSNLNILGNCDLVNTSSNLLKQFNDRCSVFLYFIVDGVWTKWTLWNTCNVTCGGGQQRRYRECDGPYYDGQNCTGPDIETRECNDNFCPVDGIWDVWSNWTTCSLTCGNGTHQRNRNCNGPYYGGFNCSGDENEIRYCNTFYCPGRFNFVFKIISSPCLNNPVDDIPLVFEDNYVKYMNKIVFSSLVLIPYQLFDLFSLSVSAKNHNTPVLCFNFTVDGYFEPWSEWERCSITCGTGGTKRRHRRCNPPKYNGAECVGKHNESANCSLYHCPVDCIWLQWSQWDKCSRSCGNGTQSRLRDSTGPFFNGQECTGSPKQDRNCNTFECPVDGYWSDWSEWQECSHSCGRGSKLRNRTCIGPYYNGKECIGAYNETSYCNPSKCPVDGQWYAWGRWHSCNVTCGGGIKMRYRQCDGPYHGGKNCSGDDRESKSCEDFPCPVDGNFTGWSEWDECSATCGGGIQWRKRSCNGPFHGGLDCDGNYNDSRSCNEQKCPMDGIWEQWASWQQCSVTCGGGYRFRNRNCNQPVNGIFTAWSNWADCNVTCGGGLKWRNRTCDGPHYGGDPCFGKYIDNTHCNKKPCPIDGKWKQWSAWDVCPVTCGGSLINRTRECDGPFYGGQPCQGEWQDWQAWSRCSVSCAGGERWRERKCNMTSYGDLTIPCLGDNTTVETCHNFSCTPYAKHCSQLVEFGLLHNVEATIDPDGEGGIEPINVFCDVDDEEGKGVTVIGHDQENRTSILGFEGGKMIILKYDVPEGIVTYIIDHSMACKQYLLWECKGAVIHNPFQVNSWTTFWTNRTSNDNIAPGSQYKSAGYFPGAERGSGKCACGMTNSCYDSTKVCNCDSNDKNRWLSDGGYLTYKEDLPVVAFFAGDTGDEAMENGYITIGPVKCWGHSAK</sequence>
<dbReference type="InterPro" id="IPR052065">
    <property type="entry name" value="Compl_asym_regulator"/>
</dbReference>
<keyword evidence="2" id="KW-1015">Disulfide bond</keyword>
<evidence type="ECO:0000313" key="4">
    <source>
        <dbReference type="Proteomes" id="UP001217089"/>
    </source>
</evidence>
<dbReference type="Proteomes" id="UP001217089">
    <property type="component" value="Unassembled WGS sequence"/>
</dbReference>
<dbReference type="SUPFAM" id="SSF82895">
    <property type="entry name" value="TSP-1 type 1 repeat"/>
    <property type="match status" value="12"/>
</dbReference>
<dbReference type="PANTHER" id="PTHR22906">
    <property type="entry name" value="PROPERDIN"/>
    <property type="match status" value="1"/>
</dbReference>
<evidence type="ECO:0000256" key="2">
    <source>
        <dbReference type="ARBA" id="ARBA00023157"/>
    </source>
</evidence>
<protein>
    <recommendedName>
        <fullName evidence="5">Hemicentin-1</fullName>
    </recommendedName>
</protein>
<evidence type="ECO:0000256" key="1">
    <source>
        <dbReference type="ARBA" id="ARBA00022737"/>
    </source>
</evidence>
<organism evidence="3 4">
    <name type="scientific">Tegillarca granosa</name>
    <name type="common">Malaysian cockle</name>
    <name type="synonym">Anadara granosa</name>
    <dbReference type="NCBI Taxonomy" id="220873"/>
    <lineage>
        <taxon>Eukaryota</taxon>
        <taxon>Metazoa</taxon>
        <taxon>Spiralia</taxon>
        <taxon>Lophotrochozoa</taxon>
        <taxon>Mollusca</taxon>
        <taxon>Bivalvia</taxon>
        <taxon>Autobranchia</taxon>
        <taxon>Pteriomorphia</taxon>
        <taxon>Arcoida</taxon>
        <taxon>Arcoidea</taxon>
        <taxon>Arcidae</taxon>
        <taxon>Tegillarca</taxon>
    </lineage>
</organism>
<dbReference type="PROSITE" id="PS50092">
    <property type="entry name" value="TSP1"/>
    <property type="match status" value="11"/>
</dbReference>
<name>A0ABQ9ET02_TEGGR</name>